<feature type="domain" description="F-box" evidence="1">
    <location>
        <begin position="1"/>
        <end position="45"/>
    </location>
</feature>
<dbReference type="Gene3D" id="3.80.10.10">
    <property type="entry name" value="Ribonuclease Inhibitor"/>
    <property type="match status" value="1"/>
</dbReference>
<dbReference type="CDD" id="cd09917">
    <property type="entry name" value="F-box_SF"/>
    <property type="match status" value="1"/>
</dbReference>
<dbReference type="SUPFAM" id="SSF52047">
    <property type="entry name" value="RNI-like"/>
    <property type="match status" value="1"/>
</dbReference>
<reference evidence="2 3" key="1">
    <citation type="journal article" date="2019" name="Nat. Ecol. Evol.">
        <title>Megaphylogeny resolves global patterns of mushroom evolution.</title>
        <authorList>
            <person name="Varga T."/>
            <person name="Krizsan K."/>
            <person name="Foldi C."/>
            <person name="Dima B."/>
            <person name="Sanchez-Garcia M."/>
            <person name="Sanchez-Ramirez S."/>
            <person name="Szollosi G.J."/>
            <person name="Szarkandi J.G."/>
            <person name="Papp V."/>
            <person name="Albert L."/>
            <person name="Andreopoulos W."/>
            <person name="Angelini C."/>
            <person name="Antonin V."/>
            <person name="Barry K.W."/>
            <person name="Bougher N.L."/>
            <person name="Buchanan P."/>
            <person name="Buyck B."/>
            <person name="Bense V."/>
            <person name="Catcheside P."/>
            <person name="Chovatia M."/>
            <person name="Cooper J."/>
            <person name="Damon W."/>
            <person name="Desjardin D."/>
            <person name="Finy P."/>
            <person name="Geml J."/>
            <person name="Haridas S."/>
            <person name="Hughes K."/>
            <person name="Justo A."/>
            <person name="Karasinski D."/>
            <person name="Kautmanova I."/>
            <person name="Kiss B."/>
            <person name="Kocsube S."/>
            <person name="Kotiranta H."/>
            <person name="LaButti K.M."/>
            <person name="Lechner B.E."/>
            <person name="Liimatainen K."/>
            <person name="Lipzen A."/>
            <person name="Lukacs Z."/>
            <person name="Mihaltcheva S."/>
            <person name="Morgado L.N."/>
            <person name="Niskanen T."/>
            <person name="Noordeloos M.E."/>
            <person name="Ohm R.A."/>
            <person name="Ortiz-Santana B."/>
            <person name="Ovrebo C."/>
            <person name="Racz N."/>
            <person name="Riley R."/>
            <person name="Savchenko A."/>
            <person name="Shiryaev A."/>
            <person name="Soop K."/>
            <person name="Spirin V."/>
            <person name="Szebenyi C."/>
            <person name="Tomsovsky M."/>
            <person name="Tulloss R.E."/>
            <person name="Uehling J."/>
            <person name="Grigoriev I.V."/>
            <person name="Vagvolgyi C."/>
            <person name="Papp T."/>
            <person name="Martin F.M."/>
            <person name="Miettinen O."/>
            <person name="Hibbett D.S."/>
            <person name="Nagy L.G."/>
        </authorList>
    </citation>
    <scope>NUCLEOTIDE SEQUENCE [LARGE SCALE GENOMIC DNA]</scope>
    <source>
        <strain evidence="2 3">FP101781</strain>
    </source>
</reference>
<evidence type="ECO:0000313" key="3">
    <source>
        <dbReference type="Proteomes" id="UP000298030"/>
    </source>
</evidence>
<proteinExistence type="predicted"/>
<organism evidence="2 3">
    <name type="scientific">Coprinellus micaceus</name>
    <name type="common">Glistening ink-cap mushroom</name>
    <name type="synonym">Coprinus micaceus</name>
    <dbReference type="NCBI Taxonomy" id="71717"/>
    <lineage>
        <taxon>Eukaryota</taxon>
        <taxon>Fungi</taxon>
        <taxon>Dikarya</taxon>
        <taxon>Basidiomycota</taxon>
        <taxon>Agaricomycotina</taxon>
        <taxon>Agaricomycetes</taxon>
        <taxon>Agaricomycetidae</taxon>
        <taxon>Agaricales</taxon>
        <taxon>Agaricineae</taxon>
        <taxon>Psathyrellaceae</taxon>
        <taxon>Coprinellus</taxon>
    </lineage>
</organism>
<dbReference type="SUPFAM" id="SSF81383">
    <property type="entry name" value="F-box domain"/>
    <property type="match status" value="1"/>
</dbReference>
<dbReference type="OrthoDB" id="2915292at2759"/>
<dbReference type="InterPro" id="IPR001810">
    <property type="entry name" value="F-box_dom"/>
</dbReference>
<dbReference type="Proteomes" id="UP000298030">
    <property type="component" value="Unassembled WGS sequence"/>
</dbReference>
<dbReference type="PROSITE" id="PS50181">
    <property type="entry name" value="FBOX"/>
    <property type="match status" value="1"/>
</dbReference>
<sequence length="432" mass="48362">MAFEELPTEIWLRVASFIPDDHLHNLAAVSQLFYWICTERTYRHLSLDDDRPLRLEARLTRLEKEPGTRQLVQSITFHPRAIRSACLRSGRNPKRVPGSGSPRNYISLFRTRMASFDTAEDLDLAERLSRSLATLPSTSELHVEWERPYTAEMPFCFALLKDFVYSLGPRLTTLSLSTSLEVMAFLAEGIHELPSIQTLRLILGPKMDDPHLLTEDGPPQRSLARFLNTLSPTLRSLSVTCTTHYSLSTLFKSLEFFPHLRSLRLQLPFDQYHLSDPAGINTFLRTHSAIEHLSFTQTHCCSRKPTPVQASPWTDPDTWLNIALSNVKFSNLHTLEVGLNTAGGAPRVLPAISRMGTLVTGVVSLKIAGVIASVGELELVLRSFAKKGRSTPKSVTLEVLVLSRPVMDLLATLFPRLENLDLISVARADGES</sequence>
<dbReference type="InterPro" id="IPR032675">
    <property type="entry name" value="LRR_dom_sf"/>
</dbReference>
<gene>
    <name evidence="2" type="ORF">FA13DRAFT_1818170</name>
</gene>
<dbReference type="EMBL" id="QPFP01000072">
    <property type="protein sequence ID" value="TEB23934.1"/>
    <property type="molecule type" value="Genomic_DNA"/>
</dbReference>
<protein>
    <recommendedName>
        <fullName evidence="1">F-box domain-containing protein</fullName>
    </recommendedName>
</protein>
<dbReference type="InterPro" id="IPR036047">
    <property type="entry name" value="F-box-like_dom_sf"/>
</dbReference>
<name>A0A4Y7SQM4_COPMI</name>
<accession>A0A4Y7SQM4</accession>
<comment type="caution">
    <text evidence="2">The sequence shown here is derived from an EMBL/GenBank/DDBJ whole genome shotgun (WGS) entry which is preliminary data.</text>
</comment>
<evidence type="ECO:0000313" key="2">
    <source>
        <dbReference type="EMBL" id="TEB23934.1"/>
    </source>
</evidence>
<evidence type="ECO:0000259" key="1">
    <source>
        <dbReference type="PROSITE" id="PS50181"/>
    </source>
</evidence>
<keyword evidence="3" id="KW-1185">Reference proteome</keyword>
<dbReference type="AlphaFoldDB" id="A0A4Y7SQM4"/>